<evidence type="ECO:0000256" key="14">
    <source>
        <dbReference type="ARBA" id="ARBA00030800"/>
    </source>
</evidence>
<accession>A0A4U0SC32</accession>
<dbReference type="Pfam" id="PF02518">
    <property type="entry name" value="HATPase_c"/>
    <property type="match status" value="1"/>
</dbReference>
<dbReference type="PANTHER" id="PTHR24421:SF63">
    <property type="entry name" value="SENSOR HISTIDINE KINASE DESK"/>
    <property type="match status" value="1"/>
</dbReference>
<dbReference type="InterPro" id="IPR050482">
    <property type="entry name" value="Sensor_HK_TwoCompSys"/>
</dbReference>
<evidence type="ECO:0000256" key="4">
    <source>
        <dbReference type="ARBA" id="ARBA00012438"/>
    </source>
</evidence>
<comment type="caution">
    <text evidence="18">The sequence shown here is derived from an EMBL/GenBank/DDBJ whole genome shotgun (WGS) entry which is preliminary data.</text>
</comment>
<evidence type="ECO:0000256" key="5">
    <source>
        <dbReference type="ARBA" id="ARBA00017322"/>
    </source>
</evidence>
<evidence type="ECO:0000256" key="10">
    <source>
        <dbReference type="ARBA" id="ARBA00023004"/>
    </source>
</evidence>
<dbReference type="AlphaFoldDB" id="A0A4U0SC32"/>
<comment type="catalytic activity">
    <reaction evidence="1">
        <text>ATP + protein L-histidine = ADP + protein N-phospho-L-histidine.</text>
        <dbReference type="EC" id="2.7.13.3"/>
    </reaction>
</comment>
<dbReference type="InterPro" id="IPR004358">
    <property type="entry name" value="Sig_transdc_His_kin-like_C"/>
</dbReference>
<dbReference type="EMBL" id="SUMC01000040">
    <property type="protein sequence ID" value="TKA06343.1"/>
    <property type="molecule type" value="Genomic_DNA"/>
</dbReference>
<feature type="transmembrane region" description="Helical" evidence="15">
    <location>
        <begin position="110"/>
        <end position="140"/>
    </location>
</feature>
<feature type="domain" description="Histidine kinase/HSP90-like ATPase" evidence="16">
    <location>
        <begin position="304"/>
        <end position="388"/>
    </location>
</feature>
<dbReference type="Gene3D" id="3.30.565.10">
    <property type="entry name" value="Histidine kinase-like ATPase, C-terminal domain"/>
    <property type="match status" value="1"/>
</dbReference>
<keyword evidence="15" id="KW-0812">Transmembrane</keyword>
<evidence type="ECO:0000256" key="13">
    <source>
        <dbReference type="ARBA" id="ARBA00024827"/>
    </source>
</evidence>
<dbReference type="InterPro" id="IPR036890">
    <property type="entry name" value="HATPase_C_sf"/>
</dbReference>
<evidence type="ECO:0000256" key="8">
    <source>
        <dbReference type="ARBA" id="ARBA00022679"/>
    </source>
</evidence>
<evidence type="ECO:0000256" key="6">
    <source>
        <dbReference type="ARBA" id="ARBA00022485"/>
    </source>
</evidence>
<evidence type="ECO:0000313" key="19">
    <source>
        <dbReference type="Proteomes" id="UP000305778"/>
    </source>
</evidence>
<feature type="transmembrane region" description="Helical" evidence="15">
    <location>
        <begin position="85"/>
        <end position="103"/>
    </location>
</feature>
<dbReference type="EC" id="2.7.13.3" evidence="4"/>
<keyword evidence="7" id="KW-0963">Cytoplasm</keyword>
<dbReference type="RefSeq" id="WP_136727589.1">
    <property type="nucleotide sequence ID" value="NZ_SUMC01000040.1"/>
</dbReference>
<evidence type="ECO:0000256" key="15">
    <source>
        <dbReference type="SAM" id="Phobius"/>
    </source>
</evidence>
<comment type="subcellular location">
    <subcellularLocation>
        <location evidence="3">Cytoplasm</location>
    </subcellularLocation>
</comment>
<keyword evidence="10" id="KW-0408">Iron</keyword>
<dbReference type="InterPro" id="IPR003594">
    <property type="entry name" value="HATPase_dom"/>
</dbReference>
<dbReference type="GO" id="GO:0046983">
    <property type="term" value="F:protein dimerization activity"/>
    <property type="evidence" value="ECO:0007669"/>
    <property type="project" value="InterPro"/>
</dbReference>
<evidence type="ECO:0000256" key="12">
    <source>
        <dbReference type="ARBA" id="ARBA00023014"/>
    </source>
</evidence>
<comment type="function">
    <text evidence="13">Member of the two-component regulatory system NreB/NreC involved in the control of dissimilatory nitrate/nitrite reduction in response to oxygen. NreB functions as a direct oxygen sensor histidine kinase which is autophosphorylated, in the absence of oxygen, probably at the conserved histidine residue, and transfers its phosphate group probably to a conserved aspartate residue of NreC. NreB/NreC activates the expression of the nitrate (narGHJI) and nitrite (nir) reductase operons, as well as the putative nitrate transporter gene narT.</text>
</comment>
<evidence type="ECO:0000256" key="2">
    <source>
        <dbReference type="ARBA" id="ARBA00001966"/>
    </source>
</evidence>
<keyword evidence="15" id="KW-0472">Membrane</keyword>
<reference evidence="18 19" key="1">
    <citation type="submission" date="2019-04" db="EMBL/GenBank/DDBJ databases">
        <title>Streptomyces oryziradicis sp. nov., a novel actinomycete isolated from rhizosphere soil of rice (Oryza sativa L.).</title>
        <authorList>
            <person name="Li C."/>
        </authorList>
    </citation>
    <scope>NUCLEOTIDE SEQUENCE [LARGE SCALE GENOMIC DNA]</scope>
    <source>
        <strain evidence="18 19">NEAU-C40</strain>
    </source>
</reference>
<evidence type="ECO:0000256" key="1">
    <source>
        <dbReference type="ARBA" id="ARBA00000085"/>
    </source>
</evidence>
<dbReference type="GO" id="GO:0000155">
    <property type="term" value="F:phosphorelay sensor kinase activity"/>
    <property type="evidence" value="ECO:0007669"/>
    <property type="project" value="InterPro"/>
</dbReference>
<feature type="domain" description="Signal transduction histidine kinase subgroup 3 dimerisation and phosphoacceptor" evidence="17">
    <location>
        <begin position="202"/>
        <end position="267"/>
    </location>
</feature>
<keyword evidence="9 18" id="KW-0418">Kinase</keyword>
<dbReference type="CDD" id="cd16917">
    <property type="entry name" value="HATPase_UhpB-NarQ-NarX-like"/>
    <property type="match status" value="1"/>
</dbReference>
<organism evidence="18 19">
    <name type="scientific">Actinacidiphila oryziradicis</name>
    <dbReference type="NCBI Taxonomy" id="2571141"/>
    <lineage>
        <taxon>Bacteria</taxon>
        <taxon>Bacillati</taxon>
        <taxon>Actinomycetota</taxon>
        <taxon>Actinomycetes</taxon>
        <taxon>Kitasatosporales</taxon>
        <taxon>Streptomycetaceae</taxon>
        <taxon>Actinacidiphila</taxon>
    </lineage>
</organism>
<sequence length="410" mass="44222">MNQPTPIFAVMSRTSGPPSRWRRARWLGFLLLMLAFNAYPVSDLVTRGLAWPACAGVIMALALIAGLWVRTMWLALATTAPFRDIAPWLAAVALLGAAFALGLRGQFEGLLIYVSIACAVSLPMRWVLPALTGAALATLVTDLPHPVHLGISRASEPNTVFSQLSFVFFLGLMMWFYRRTMMLINELRQAREDLARLAVTEERLRFARDLHDLLGHTLSTISLKSQLARRLAAADPELSAEIADIESVTQQALVEIRQAVTGYRQTSLADELDTARAALAAAGIEVYAHIAGTPLPALADGLLGWVVREAATNVLRHSQAHICRIRLTRQRDIVMLDIRDDGIGLKEGAGAGNGLTGLAERLTAAGGTIDTGTAPGKGFGLTVRLPLTTSESLVHLSRNPVSPRSGTGTR</sequence>
<evidence type="ECO:0000259" key="16">
    <source>
        <dbReference type="Pfam" id="PF02518"/>
    </source>
</evidence>
<evidence type="ECO:0000256" key="7">
    <source>
        <dbReference type="ARBA" id="ARBA00022490"/>
    </source>
</evidence>
<dbReference type="InterPro" id="IPR011712">
    <property type="entry name" value="Sig_transdc_His_kin_sub3_dim/P"/>
</dbReference>
<keyword evidence="11" id="KW-0902">Two-component regulatory system</keyword>
<keyword evidence="15" id="KW-1133">Transmembrane helix</keyword>
<keyword evidence="12" id="KW-0411">Iron-sulfur</keyword>
<name>A0A4U0SC32_9ACTN</name>
<evidence type="ECO:0000313" key="18">
    <source>
        <dbReference type="EMBL" id="TKA06343.1"/>
    </source>
</evidence>
<comment type="cofactor">
    <cofactor evidence="2">
        <name>[4Fe-4S] cluster</name>
        <dbReference type="ChEBI" id="CHEBI:49883"/>
    </cofactor>
</comment>
<dbReference type="GO" id="GO:0005737">
    <property type="term" value="C:cytoplasm"/>
    <property type="evidence" value="ECO:0007669"/>
    <property type="project" value="UniProtKB-SubCell"/>
</dbReference>
<dbReference type="SUPFAM" id="SSF55874">
    <property type="entry name" value="ATPase domain of HSP90 chaperone/DNA topoisomerase II/histidine kinase"/>
    <property type="match status" value="1"/>
</dbReference>
<dbReference type="PRINTS" id="PR00344">
    <property type="entry name" value="BCTRLSENSOR"/>
</dbReference>
<keyword evidence="8" id="KW-0808">Transferase</keyword>
<evidence type="ECO:0000256" key="3">
    <source>
        <dbReference type="ARBA" id="ARBA00004496"/>
    </source>
</evidence>
<feature type="transmembrane region" description="Helical" evidence="15">
    <location>
        <begin position="24"/>
        <end position="42"/>
    </location>
</feature>
<dbReference type="GO" id="GO:0051539">
    <property type="term" value="F:4 iron, 4 sulfur cluster binding"/>
    <property type="evidence" value="ECO:0007669"/>
    <property type="project" value="UniProtKB-KW"/>
</dbReference>
<dbReference type="PANTHER" id="PTHR24421">
    <property type="entry name" value="NITRATE/NITRITE SENSOR PROTEIN NARX-RELATED"/>
    <property type="match status" value="1"/>
</dbReference>
<gene>
    <name evidence="18" type="ORF">FCI23_32385</name>
</gene>
<dbReference type="OrthoDB" id="5241784at2"/>
<dbReference type="GO" id="GO:0016020">
    <property type="term" value="C:membrane"/>
    <property type="evidence" value="ECO:0007669"/>
    <property type="project" value="InterPro"/>
</dbReference>
<feature type="transmembrane region" description="Helical" evidence="15">
    <location>
        <begin position="49"/>
        <end position="73"/>
    </location>
</feature>
<feature type="transmembrane region" description="Helical" evidence="15">
    <location>
        <begin position="160"/>
        <end position="177"/>
    </location>
</feature>
<evidence type="ECO:0000256" key="9">
    <source>
        <dbReference type="ARBA" id="ARBA00022777"/>
    </source>
</evidence>
<keyword evidence="6" id="KW-0004">4Fe-4S</keyword>
<protein>
    <recommendedName>
        <fullName evidence="5">Oxygen sensor histidine kinase NreB</fullName>
        <ecNumber evidence="4">2.7.13.3</ecNumber>
    </recommendedName>
    <alternativeName>
        <fullName evidence="14">Nitrogen regulation protein B</fullName>
    </alternativeName>
</protein>
<evidence type="ECO:0000256" key="11">
    <source>
        <dbReference type="ARBA" id="ARBA00023012"/>
    </source>
</evidence>
<dbReference type="Gene3D" id="1.20.5.1930">
    <property type="match status" value="1"/>
</dbReference>
<keyword evidence="19" id="KW-1185">Reference proteome</keyword>
<dbReference type="Proteomes" id="UP000305778">
    <property type="component" value="Unassembled WGS sequence"/>
</dbReference>
<dbReference type="Pfam" id="PF07730">
    <property type="entry name" value="HisKA_3"/>
    <property type="match status" value="1"/>
</dbReference>
<evidence type="ECO:0000259" key="17">
    <source>
        <dbReference type="Pfam" id="PF07730"/>
    </source>
</evidence>
<proteinExistence type="predicted"/>
<keyword evidence="6" id="KW-0479">Metal-binding</keyword>